<dbReference type="PANTHER" id="PTHR14647:SF87">
    <property type="entry name" value="PUTATIVE-RELATED"/>
    <property type="match status" value="1"/>
</dbReference>
<evidence type="ECO:0000313" key="12">
    <source>
        <dbReference type="Proteomes" id="UP000789390"/>
    </source>
</evidence>
<comment type="subcellular location">
    <subcellularLocation>
        <location evidence="1">Golgi apparatus membrane</location>
        <topology evidence="1">Single-pass type II membrane protein</topology>
    </subcellularLocation>
</comment>
<evidence type="ECO:0000313" key="11">
    <source>
        <dbReference type="EMBL" id="CAH0113265.1"/>
    </source>
</evidence>
<name>A0A8J2S1Y5_9CRUS</name>
<dbReference type="InterPro" id="IPR009729">
    <property type="entry name" value="Gal-3-0_sulfotransfrase"/>
</dbReference>
<evidence type="ECO:0000256" key="2">
    <source>
        <dbReference type="ARBA" id="ARBA00008124"/>
    </source>
</evidence>
<accession>A0A8J2S1Y5</accession>
<keyword evidence="12" id="KW-1185">Reference proteome</keyword>
<evidence type="ECO:0000256" key="5">
    <source>
        <dbReference type="ARBA" id="ARBA00022968"/>
    </source>
</evidence>
<comment type="caution">
    <text evidence="11">The sequence shown here is derived from an EMBL/GenBank/DDBJ whole genome shotgun (WGS) entry which is preliminary data.</text>
</comment>
<dbReference type="GO" id="GO:0009247">
    <property type="term" value="P:glycolipid biosynthetic process"/>
    <property type="evidence" value="ECO:0007669"/>
    <property type="project" value="InterPro"/>
</dbReference>
<evidence type="ECO:0000256" key="9">
    <source>
        <dbReference type="ARBA" id="ARBA00023180"/>
    </source>
</evidence>
<keyword evidence="8 10" id="KW-0472">Membrane</keyword>
<dbReference type="OrthoDB" id="514299at2759"/>
<evidence type="ECO:0000256" key="1">
    <source>
        <dbReference type="ARBA" id="ARBA00004323"/>
    </source>
</evidence>
<comment type="similarity">
    <text evidence="2">Belongs to the galactose-3-O-sulfotransferase family.</text>
</comment>
<dbReference type="GO" id="GO:0001733">
    <property type="term" value="F:galactosylceramide sulfotransferase activity"/>
    <property type="evidence" value="ECO:0007669"/>
    <property type="project" value="InterPro"/>
</dbReference>
<feature type="transmembrane region" description="Helical" evidence="10">
    <location>
        <begin position="12"/>
        <end position="32"/>
    </location>
</feature>
<dbReference type="Pfam" id="PF06990">
    <property type="entry name" value="Gal-3-0_sulfotr"/>
    <property type="match status" value="1"/>
</dbReference>
<dbReference type="Proteomes" id="UP000789390">
    <property type="component" value="Unassembled WGS sequence"/>
</dbReference>
<keyword evidence="6 10" id="KW-1133">Transmembrane helix</keyword>
<dbReference type="PANTHER" id="PTHR14647">
    <property type="entry name" value="GALACTOSE-3-O-SULFOTRANSFERASE"/>
    <property type="match status" value="1"/>
</dbReference>
<dbReference type="EMBL" id="CAKKLH010000336">
    <property type="protein sequence ID" value="CAH0113265.1"/>
    <property type="molecule type" value="Genomic_DNA"/>
</dbReference>
<keyword evidence="4 10" id="KW-0812">Transmembrane</keyword>
<keyword evidence="7" id="KW-0333">Golgi apparatus</keyword>
<proteinExistence type="inferred from homology"/>
<keyword evidence="9" id="KW-0325">Glycoprotein</keyword>
<dbReference type="Gene3D" id="3.40.50.300">
    <property type="entry name" value="P-loop containing nucleotide triphosphate hydrolases"/>
    <property type="match status" value="1"/>
</dbReference>
<protein>
    <recommendedName>
        <fullName evidence="13">Galactose-3-o-sulfotransferase</fullName>
    </recommendedName>
</protein>
<evidence type="ECO:0000256" key="10">
    <source>
        <dbReference type="SAM" id="Phobius"/>
    </source>
</evidence>
<keyword evidence="5" id="KW-0735">Signal-anchor</keyword>
<dbReference type="SUPFAM" id="SSF52540">
    <property type="entry name" value="P-loop containing nucleoside triphosphate hydrolases"/>
    <property type="match status" value="1"/>
</dbReference>
<gene>
    <name evidence="11" type="ORF">DGAL_LOCUS17067</name>
</gene>
<reference evidence="11" key="1">
    <citation type="submission" date="2021-11" db="EMBL/GenBank/DDBJ databases">
        <authorList>
            <person name="Schell T."/>
        </authorList>
    </citation>
    <scope>NUCLEOTIDE SEQUENCE</scope>
    <source>
        <strain evidence="11">M5</strain>
    </source>
</reference>
<dbReference type="AlphaFoldDB" id="A0A8J2S1Y5"/>
<evidence type="ECO:0000256" key="7">
    <source>
        <dbReference type="ARBA" id="ARBA00023034"/>
    </source>
</evidence>
<evidence type="ECO:0008006" key="13">
    <source>
        <dbReference type="Google" id="ProtNLM"/>
    </source>
</evidence>
<dbReference type="InterPro" id="IPR027417">
    <property type="entry name" value="P-loop_NTPase"/>
</dbReference>
<evidence type="ECO:0000256" key="3">
    <source>
        <dbReference type="ARBA" id="ARBA00022679"/>
    </source>
</evidence>
<dbReference type="GO" id="GO:0000139">
    <property type="term" value="C:Golgi membrane"/>
    <property type="evidence" value="ECO:0007669"/>
    <property type="project" value="UniProtKB-SubCell"/>
</dbReference>
<organism evidence="11 12">
    <name type="scientific">Daphnia galeata</name>
    <dbReference type="NCBI Taxonomy" id="27404"/>
    <lineage>
        <taxon>Eukaryota</taxon>
        <taxon>Metazoa</taxon>
        <taxon>Ecdysozoa</taxon>
        <taxon>Arthropoda</taxon>
        <taxon>Crustacea</taxon>
        <taxon>Branchiopoda</taxon>
        <taxon>Diplostraca</taxon>
        <taxon>Cladocera</taxon>
        <taxon>Anomopoda</taxon>
        <taxon>Daphniidae</taxon>
        <taxon>Daphnia</taxon>
    </lineage>
</organism>
<evidence type="ECO:0000256" key="6">
    <source>
        <dbReference type="ARBA" id="ARBA00022989"/>
    </source>
</evidence>
<evidence type="ECO:0000256" key="4">
    <source>
        <dbReference type="ARBA" id="ARBA00022692"/>
    </source>
</evidence>
<sequence length="394" mass="46442">MHNHTSFLHKRCFSKWAIIAVSVICSLIVLSIHQETEQPKISTTKEIRKFAFMKNHKCASTTIENIIFRFAHKNKLNVVLPKSGNYLSTTELFDHTSLNSTHWRNVNFDIFSLHNRWNKKEVVTLLREHVLAFTIVRDPVQVFESMFHFLDPMFGQFYGAKNIHEMIRIINTSSSTNPTLSKRWMGMMGRNQMAWDMGLSPDIFDDEVIFKKEIERLDREFDLVMVADRMEESLVLLKNLLNWPMQNVVHLNLNRRKPEKMSLLNADERKVLSDWLAADLQIFEHFSRRFDERVVEFNQKHLTMSTFLGGLFWSVNRMKHEKKLLEEANKQLYYACVLQELGNEKLTGVFREFNNNIMGFVIDTKQDWCAFYAMSEPAYLKIFQDLLLSRSINA</sequence>
<evidence type="ECO:0000256" key="8">
    <source>
        <dbReference type="ARBA" id="ARBA00023136"/>
    </source>
</evidence>
<keyword evidence="3" id="KW-0808">Transferase</keyword>